<dbReference type="SUPFAM" id="SSF50249">
    <property type="entry name" value="Nucleic acid-binding proteins"/>
    <property type="match status" value="1"/>
</dbReference>
<evidence type="ECO:0000259" key="5">
    <source>
        <dbReference type="PROSITE" id="PS50886"/>
    </source>
</evidence>
<dbReference type="Pfam" id="PF01588">
    <property type="entry name" value="tRNA_bind"/>
    <property type="match status" value="1"/>
</dbReference>
<dbReference type="EMBL" id="JALJOR010000005">
    <property type="protein sequence ID" value="KAK9816500.1"/>
    <property type="molecule type" value="Genomic_DNA"/>
</dbReference>
<evidence type="ECO:0000256" key="1">
    <source>
        <dbReference type="ARBA" id="ARBA00022555"/>
    </source>
</evidence>
<keyword evidence="7" id="KW-1185">Reference proteome</keyword>
<protein>
    <recommendedName>
        <fullName evidence="5">tRNA-binding domain-containing protein</fullName>
    </recommendedName>
</protein>
<dbReference type="PROSITE" id="PS50886">
    <property type="entry name" value="TRBD"/>
    <property type="match status" value="1"/>
</dbReference>
<evidence type="ECO:0000256" key="3">
    <source>
        <dbReference type="PROSITE-ProRule" id="PRU00209"/>
    </source>
</evidence>
<dbReference type="Gene3D" id="2.40.50.140">
    <property type="entry name" value="Nucleic acid-binding proteins"/>
    <property type="match status" value="1"/>
</dbReference>
<sequence length="278" mass="28496">MTAIDEAITQLDALISRLKAGSTASAAAKPETDAPAPAAAAQSNGASKAAESTGASKTTEPAPAAAAAAEDAATQEAQRLAQKKKKDDKAAAKAAKAAASSGPVPAEGGALFNMANIRVGKIVKLDDIESEKLHKCQIDVGNGETKQIVAGLRKYYTSEQMLYRLVVVIINLKAAKLAGQLSEGMILAADAPKAGEPDDTLVQTLQPPEGSNPGDQVYLEGGAPSSEFPKTLKRDLWKKLAPSLTVQGGAATFDGKALVTSKGLVTLPDEMPDGASIH</sequence>
<dbReference type="InterPro" id="IPR051270">
    <property type="entry name" value="Tyrosine-tRNA_ligase_regulator"/>
</dbReference>
<reference evidence="6 7" key="1">
    <citation type="journal article" date="2024" name="Nat. Commun.">
        <title>Phylogenomics reveals the evolutionary origins of lichenization in chlorophyte algae.</title>
        <authorList>
            <person name="Puginier C."/>
            <person name="Libourel C."/>
            <person name="Otte J."/>
            <person name="Skaloud P."/>
            <person name="Haon M."/>
            <person name="Grisel S."/>
            <person name="Petersen M."/>
            <person name="Berrin J.G."/>
            <person name="Delaux P.M."/>
            <person name="Dal Grande F."/>
            <person name="Keller J."/>
        </authorList>
    </citation>
    <scope>NUCLEOTIDE SEQUENCE [LARGE SCALE GENOMIC DNA]</scope>
    <source>
        <strain evidence="6 7">SAG 2043</strain>
    </source>
</reference>
<evidence type="ECO:0000313" key="6">
    <source>
        <dbReference type="EMBL" id="KAK9816500.1"/>
    </source>
</evidence>
<accession>A0AAW1Q6H1</accession>
<evidence type="ECO:0000313" key="7">
    <source>
        <dbReference type="Proteomes" id="UP001489004"/>
    </source>
</evidence>
<gene>
    <name evidence="6" type="ORF">WJX72_001059</name>
</gene>
<proteinExistence type="predicted"/>
<dbReference type="InterPro" id="IPR002547">
    <property type="entry name" value="tRNA-bd_dom"/>
</dbReference>
<dbReference type="AlphaFoldDB" id="A0AAW1Q6H1"/>
<dbReference type="InterPro" id="IPR012340">
    <property type="entry name" value="NA-bd_OB-fold"/>
</dbReference>
<name>A0AAW1Q6H1_9CHLO</name>
<feature type="compositionally biased region" description="Low complexity" evidence="4">
    <location>
        <begin position="58"/>
        <end position="78"/>
    </location>
</feature>
<dbReference type="GO" id="GO:0000049">
    <property type="term" value="F:tRNA binding"/>
    <property type="evidence" value="ECO:0007669"/>
    <property type="project" value="UniProtKB-UniRule"/>
</dbReference>
<dbReference type="Proteomes" id="UP001489004">
    <property type="component" value="Unassembled WGS sequence"/>
</dbReference>
<feature type="domain" description="TRNA-binding" evidence="5">
    <location>
        <begin position="111"/>
        <end position="218"/>
    </location>
</feature>
<dbReference type="PANTHER" id="PTHR11586">
    <property type="entry name" value="TRNA-AMINOACYLATION COFACTOR ARC1 FAMILY MEMBER"/>
    <property type="match status" value="1"/>
</dbReference>
<evidence type="ECO:0000256" key="2">
    <source>
        <dbReference type="ARBA" id="ARBA00022884"/>
    </source>
</evidence>
<evidence type="ECO:0000256" key="4">
    <source>
        <dbReference type="SAM" id="MobiDB-lite"/>
    </source>
</evidence>
<comment type="caution">
    <text evidence="6">The sequence shown here is derived from an EMBL/GenBank/DDBJ whole genome shotgun (WGS) entry which is preliminary data.</text>
</comment>
<feature type="region of interest" description="Disordered" evidence="4">
    <location>
        <begin position="20"/>
        <end position="102"/>
    </location>
</feature>
<keyword evidence="2 3" id="KW-0694">RNA-binding</keyword>
<feature type="compositionally biased region" description="Low complexity" evidence="4">
    <location>
        <begin position="24"/>
        <end position="50"/>
    </location>
</feature>
<dbReference type="PANTHER" id="PTHR11586:SF37">
    <property type="entry name" value="TRNA-BINDING DOMAIN-CONTAINING PROTEIN"/>
    <property type="match status" value="1"/>
</dbReference>
<keyword evidence="1 3" id="KW-0820">tRNA-binding</keyword>
<organism evidence="6 7">
    <name type="scientific">[Myrmecia] bisecta</name>
    <dbReference type="NCBI Taxonomy" id="41462"/>
    <lineage>
        <taxon>Eukaryota</taxon>
        <taxon>Viridiplantae</taxon>
        <taxon>Chlorophyta</taxon>
        <taxon>core chlorophytes</taxon>
        <taxon>Trebouxiophyceae</taxon>
        <taxon>Trebouxiales</taxon>
        <taxon>Trebouxiaceae</taxon>
        <taxon>Myrmecia</taxon>
    </lineage>
</organism>